<dbReference type="Gene3D" id="3.30.70.1490">
    <property type="entry name" value="Cysteine protease Prp"/>
    <property type="match status" value="1"/>
</dbReference>
<evidence type="ECO:0000256" key="6">
    <source>
        <dbReference type="ARBA" id="ARBA00044538"/>
    </source>
</evidence>
<organism evidence="7 8">
    <name type="scientific">Streptococcus sobrinus</name>
    <dbReference type="NCBI Taxonomy" id="1310"/>
    <lineage>
        <taxon>Bacteria</taxon>
        <taxon>Bacillati</taxon>
        <taxon>Bacillota</taxon>
        <taxon>Bacilli</taxon>
        <taxon>Lactobacillales</taxon>
        <taxon>Streptococcaceae</taxon>
        <taxon>Streptococcus</taxon>
    </lineage>
</organism>
<gene>
    <name evidence="7" type="ORF">DK182_04830</name>
</gene>
<dbReference type="Proteomes" id="UP000245369">
    <property type="component" value="Chromosome"/>
</dbReference>
<dbReference type="PANTHER" id="PTHR39178:SF1">
    <property type="entry name" value="RIBOSOMAL-PROCESSING CYSTEINE PROTEASE PRP"/>
    <property type="match status" value="1"/>
</dbReference>
<evidence type="ECO:0000256" key="5">
    <source>
        <dbReference type="ARBA" id="ARBA00044503"/>
    </source>
</evidence>
<dbReference type="GO" id="GO:0008233">
    <property type="term" value="F:peptidase activity"/>
    <property type="evidence" value="ECO:0007669"/>
    <property type="project" value="UniProtKB-KW"/>
</dbReference>
<dbReference type="GeneID" id="93923838"/>
<dbReference type="SUPFAM" id="SSF118010">
    <property type="entry name" value="TM1457-like"/>
    <property type="match status" value="1"/>
</dbReference>
<comment type="similarity">
    <text evidence="5">Belongs to the Prp family.</text>
</comment>
<evidence type="ECO:0000256" key="1">
    <source>
        <dbReference type="ARBA" id="ARBA00022517"/>
    </source>
</evidence>
<dbReference type="EMBL" id="CP029490">
    <property type="protein sequence ID" value="AWN20712.1"/>
    <property type="molecule type" value="Genomic_DNA"/>
</dbReference>
<keyword evidence="4" id="KW-0788">Thiol protease</keyword>
<name>A0ABN5LMN5_9STRE</name>
<keyword evidence="1" id="KW-0690">Ribosome biogenesis</keyword>
<keyword evidence="2 7" id="KW-0645">Protease</keyword>
<sequence length="110" mass="11997">MIRAVFTKDTEGWSEMEVSGHAGSGEYGFDIVCAAVSMLTLNFANSVAVLTGQEAKLEMANEGGYLRIQRPQGLTPDQLKVWQTLFDSVLIGLKNLAENSSEYVAQPIIK</sequence>
<dbReference type="GO" id="GO:0006508">
    <property type="term" value="P:proteolysis"/>
    <property type="evidence" value="ECO:0007669"/>
    <property type="project" value="UniProtKB-KW"/>
</dbReference>
<protein>
    <recommendedName>
        <fullName evidence="6">Ribosomal processing cysteine protease Prp</fullName>
    </recommendedName>
</protein>
<dbReference type="InterPro" id="IPR036764">
    <property type="entry name" value="Peptidase_Prp_sf"/>
</dbReference>
<dbReference type="InterPro" id="IPR007422">
    <property type="entry name" value="Peptidase_Prp"/>
</dbReference>
<reference evidence="7 8" key="1">
    <citation type="submission" date="2018-05" db="EMBL/GenBank/DDBJ databases">
        <title>Complete genome sequences of Streptococcus sobrinus.</title>
        <authorList>
            <person name="Sales M."/>
            <person name="Jensen P.A."/>
        </authorList>
    </citation>
    <scope>NUCLEOTIDE SEQUENCE [LARGE SCALE GENOMIC DNA]</scope>
    <source>
        <strain evidence="7 8">SL1</strain>
    </source>
</reference>
<dbReference type="PANTHER" id="PTHR39178">
    <property type="entry name" value="HYPOTHETICAL RIBOSOME-ASSOCIATED PROTEIN"/>
    <property type="match status" value="1"/>
</dbReference>
<dbReference type="CDD" id="cd16332">
    <property type="entry name" value="Prp-like"/>
    <property type="match status" value="1"/>
</dbReference>
<dbReference type="Pfam" id="PF04327">
    <property type="entry name" value="Peptidase_Prp"/>
    <property type="match status" value="1"/>
</dbReference>
<accession>A0ABN5LMN5</accession>
<keyword evidence="3" id="KW-0378">Hydrolase</keyword>
<evidence type="ECO:0000256" key="3">
    <source>
        <dbReference type="ARBA" id="ARBA00022801"/>
    </source>
</evidence>
<evidence type="ECO:0000313" key="8">
    <source>
        <dbReference type="Proteomes" id="UP000245369"/>
    </source>
</evidence>
<proteinExistence type="inferred from homology"/>
<dbReference type="RefSeq" id="WP_002961156.1">
    <property type="nucleotide sequence ID" value="NZ_CP029490.1"/>
</dbReference>
<keyword evidence="8" id="KW-1185">Reference proteome</keyword>
<evidence type="ECO:0000256" key="2">
    <source>
        <dbReference type="ARBA" id="ARBA00022670"/>
    </source>
</evidence>
<evidence type="ECO:0000256" key="4">
    <source>
        <dbReference type="ARBA" id="ARBA00022807"/>
    </source>
</evidence>
<evidence type="ECO:0000313" key="7">
    <source>
        <dbReference type="EMBL" id="AWN20712.1"/>
    </source>
</evidence>